<accession>A0ABM8HUF9</accession>
<evidence type="ECO:0000313" key="5">
    <source>
        <dbReference type="Proteomes" id="UP001319827"/>
    </source>
</evidence>
<dbReference type="Proteomes" id="UP001319827">
    <property type="component" value="Chromosome"/>
</dbReference>
<evidence type="ECO:0000256" key="3">
    <source>
        <dbReference type="SAM" id="SignalP"/>
    </source>
</evidence>
<feature type="compositionally biased region" description="Low complexity" evidence="2">
    <location>
        <begin position="191"/>
        <end position="202"/>
    </location>
</feature>
<keyword evidence="5" id="KW-1185">Reference proteome</keyword>
<evidence type="ECO:0000313" key="4">
    <source>
        <dbReference type="EMBL" id="BCR05565.1"/>
    </source>
</evidence>
<feature type="region of interest" description="Disordered" evidence="2">
    <location>
        <begin position="101"/>
        <end position="220"/>
    </location>
</feature>
<protein>
    <submittedName>
        <fullName evidence="4">Uncharacterized protein</fullName>
    </submittedName>
</protein>
<organism evidence="4 5">
    <name type="scientific">Desulfuromonas versatilis</name>
    <dbReference type="NCBI Taxonomy" id="2802975"/>
    <lineage>
        <taxon>Bacteria</taxon>
        <taxon>Pseudomonadati</taxon>
        <taxon>Thermodesulfobacteriota</taxon>
        <taxon>Desulfuromonadia</taxon>
        <taxon>Desulfuromonadales</taxon>
        <taxon>Desulfuromonadaceae</taxon>
        <taxon>Desulfuromonas</taxon>
    </lineage>
</organism>
<name>A0ABM8HUF9_9BACT</name>
<feature type="compositionally biased region" description="Basic and acidic residues" evidence="2">
    <location>
        <begin position="66"/>
        <end position="76"/>
    </location>
</feature>
<feature type="compositionally biased region" description="Pro residues" evidence="2">
    <location>
        <begin position="107"/>
        <end position="134"/>
    </location>
</feature>
<dbReference type="SUPFAM" id="SSF103647">
    <property type="entry name" value="TSP type-3 repeat"/>
    <property type="match status" value="2"/>
</dbReference>
<feature type="chain" id="PRO_5045240368" evidence="3">
    <location>
        <begin position="27"/>
        <end position="314"/>
    </location>
</feature>
<feature type="compositionally biased region" description="Acidic residues" evidence="2">
    <location>
        <begin position="52"/>
        <end position="65"/>
    </location>
</feature>
<dbReference type="EMBL" id="AP024355">
    <property type="protein sequence ID" value="BCR05565.1"/>
    <property type="molecule type" value="Genomic_DNA"/>
</dbReference>
<reference evidence="4 5" key="2">
    <citation type="journal article" date="2021" name="Int. J. Syst. Evol. Microbiol.">
        <title>Isolation and Polyphasic Characterization of Desulfuromonas versatilis sp. Nov., an Electrogenic Bacteria Capable of Versatile Metabolism Isolated from a Graphene Oxide-Reducing Enrichment Culture.</title>
        <authorList>
            <person name="Xie L."/>
            <person name="Yoshida N."/>
            <person name="Ishii S."/>
            <person name="Meng L."/>
        </authorList>
    </citation>
    <scope>NUCLEOTIDE SEQUENCE [LARGE SCALE GENOMIC DNA]</scope>
    <source>
        <strain evidence="4 5">NIT-T3</strain>
    </source>
</reference>
<feature type="signal peptide" evidence="3">
    <location>
        <begin position="1"/>
        <end position="26"/>
    </location>
</feature>
<dbReference type="InterPro" id="IPR036280">
    <property type="entry name" value="Multihaem_cyt_sf"/>
</dbReference>
<evidence type="ECO:0000256" key="1">
    <source>
        <dbReference type="ARBA" id="ARBA00022729"/>
    </source>
</evidence>
<dbReference type="Gene3D" id="4.10.1080.10">
    <property type="entry name" value="TSP type-3 repeat"/>
    <property type="match status" value="1"/>
</dbReference>
<reference evidence="4 5" key="1">
    <citation type="journal article" date="2016" name="C (Basel)">
        <title>Selective Growth of and Electricity Production by Marine Exoelectrogenic Bacteria in Self-Aggregated Hydrogel of Microbially Reduced Graphene Oxide.</title>
        <authorList>
            <person name="Yoshida N."/>
            <person name="Goto Y."/>
            <person name="Miyata Y."/>
        </authorList>
    </citation>
    <scope>NUCLEOTIDE SEQUENCE [LARGE SCALE GENOMIC DNA]</scope>
    <source>
        <strain evidence="4 5">NIT-T3</strain>
    </source>
</reference>
<gene>
    <name evidence="4" type="ORF">DESUT3_26340</name>
</gene>
<dbReference type="Pfam" id="PF02412">
    <property type="entry name" value="TSP_3"/>
    <property type="match status" value="3"/>
</dbReference>
<dbReference type="RefSeq" id="WP_221248982.1">
    <property type="nucleotide sequence ID" value="NZ_AP024355.1"/>
</dbReference>
<dbReference type="SUPFAM" id="SSF48695">
    <property type="entry name" value="Multiheme cytochromes"/>
    <property type="match status" value="1"/>
</dbReference>
<proteinExistence type="predicted"/>
<evidence type="ECO:0000256" key="2">
    <source>
        <dbReference type="SAM" id="MobiDB-lite"/>
    </source>
</evidence>
<feature type="compositionally biased region" description="Basic and acidic residues" evidence="2">
    <location>
        <begin position="24"/>
        <end position="38"/>
    </location>
</feature>
<keyword evidence="1 3" id="KW-0732">Signal</keyword>
<sequence>MKKWVSLLSLLLMVALVLPGIREAQARDGERENSERTYRNSGWNANLVAAQSDDDDSDDDDSDDDDRPRVRRDGLAVKKHRRAMAGKPVTEDCLKCHADWAAEQPPVEQPPVEQPPVEQPPVEQPPVEQPPVEQPPVAVDSDGDGVADELDSCQNTPANELANANGCSASQLDSDSDGVSDARDLCPGTPAGDAADANGCGNSQVDSDNDGVTDANDACANSPFGEQVDAGGCSASQLDSDNDGVNNAQDQCPNTAAGVEVDAVGCEVVAAPSILKAPATTLCRSCHGFKDPANYSHSSLQSRHGNNCSTCHNF</sequence>
<dbReference type="InterPro" id="IPR003367">
    <property type="entry name" value="Thrombospondin_3-like_rpt"/>
</dbReference>
<feature type="compositionally biased region" description="Acidic residues" evidence="2">
    <location>
        <begin position="141"/>
        <end position="151"/>
    </location>
</feature>
<dbReference type="InterPro" id="IPR028974">
    <property type="entry name" value="TSP_type-3_rpt"/>
</dbReference>
<feature type="region of interest" description="Disordered" evidence="2">
    <location>
        <begin position="24"/>
        <end position="89"/>
    </location>
</feature>